<dbReference type="SUPFAM" id="SSF117892">
    <property type="entry name" value="Band 7/SPFH domain"/>
    <property type="match status" value="1"/>
</dbReference>
<sequence>MNSYFGAKGANQLAITLAAVALALAVATSWFSYDTTSRGGYVLAAVLVIVAILIPQAIKVADQWERAVVLRLGKLSAIRGPGLFVIVPFIDTVASWLDQRIQTTEINAEKALSKDTVPVNIDAVIFWQIHDPQRAALEITNYRQAITQVAQTSLREMVGSSLLSNLLSERKQGDELLREEIGRKTADWGVAVLSVEIRDIGVPPALQDAMSRQAQAERERLARVLLGQAEQEIALKFVEAADIYARTPAAMQLRAMNIIYETTKERGATILIPTAMVDAMNPGGAMGIAAAARPLPAQL</sequence>
<dbReference type="SMART" id="SM00244">
    <property type="entry name" value="PHB"/>
    <property type="match status" value="1"/>
</dbReference>
<accession>A0ABS5FXQ0</accession>
<evidence type="ECO:0000313" key="6">
    <source>
        <dbReference type="Proteomes" id="UP001315278"/>
    </source>
</evidence>
<dbReference type="EMBL" id="JAFCJH010000088">
    <property type="protein sequence ID" value="MBR0801567.1"/>
    <property type="molecule type" value="Genomic_DNA"/>
</dbReference>
<keyword evidence="3" id="KW-1133">Transmembrane helix</keyword>
<dbReference type="Gene3D" id="3.30.479.30">
    <property type="entry name" value="Band 7 domain"/>
    <property type="match status" value="1"/>
</dbReference>
<dbReference type="RefSeq" id="WP_212495539.1">
    <property type="nucleotide sequence ID" value="NZ_JAFCJH010000088.1"/>
</dbReference>
<feature type="transmembrane region" description="Helical" evidence="3">
    <location>
        <begin position="12"/>
        <end position="33"/>
    </location>
</feature>
<evidence type="ECO:0000256" key="3">
    <source>
        <dbReference type="SAM" id="Phobius"/>
    </source>
</evidence>
<dbReference type="Gene3D" id="6.10.250.2090">
    <property type="match status" value="1"/>
</dbReference>
<dbReference type="PRINTS" id="PR00721">
    <property type="entry name" value="STOMATIN"/>
</dbReference>
<reference evidence="6" key="1">
    <citation type="journal article" date="2021" name="ISME J.">
        <title>Evolutionary origin and ecological implication of a unique nif island in free-living Bradyrhizobium lineages.</title>
        <authorList>
            <person name="Tao J."/>
        </authorList>
    </citation>
    <scope>NUCLEOTIDE SEQUENCE [LARGE SCALE GENOMIC DNA]</scope>
    <source>
        <strain evidence="6">SZCCT0434</strain>
    </source>
</reference>
<keyword evidence="3" id="KW-0812">Transmembrane</keyword>
<dbReference type="Proteomes" id="UP001315278">
    <property type="component" value="Unassembled WGS sequence"/>
</dbReference>
<dbReference type="PANTHER" id="PTHR10264">
    <property type="entry name" value="BAND 7 PROTEIN-RELATED"/>
    <property type="match status" value="1"/>
</dbReference>
<comment type="caution">
    <text evidence="5">The sequence shown here is derived from an EMBL/GenBank/DDBJ whole genome shotgun (WGS) entry which is preliminary data.</text>
</comment>
<protein>
    <submittedName>
        <fullName evidence="5">Slipin family protein</fullName>
    </submittedName>
</protein>
<dbReference type="InterPro" id="IPR036013">
    <property type="entry name" value="Band_7/SPFH_dom_sf"/>
</dbReference>
<feature type="transmembrane region" description="Helical" evidence="3">
    <location>
        <begin position="39"/>
        <end position="58"/>
    </location>
</feature>
<evidence type="ECO:0000256" key="2">
    <source>
        <dbReference type="ARBA" id="ARBA00008164"/>
    </source>
</evidence>
<comment type="similarity">
    <text evidence="2">Belongs to the band 7/mec-2 family.</text>
</comment>
<dbReference type="InterPro" id="IPR043202">
    <property type="entry name" value="Band-7_stomatin-like"/>
</dbReference>
<organism evidence="5 6">
    <name type="scientific">Bradyrhizobium jicamae</name>
    <dbReference type="NCBI Taxonomy" id="280332"/>
    <lineage>
        <taxon>Bacteria</taxon>
        <taxon>Pseudomonadati</taxon>
        <taxon>Pseudomonadota</taxon>
        <taxon>Alphaproteobacteria</taxon>
        <taxon>Hyphomicrobiales</taxon>
        <taxon>Nitrobacteraceae</taxon>
        <taxon>Bradyrhizobium</taxon>
    </lineage>
</organism>
<dbReference type="PANTHER" id="PTHR10264:SF19">
    <property type="entry name" value="AT06885P-RELATED"/>
    <property type="match status" value="1"/>
</dbReference>
<dbReference type="Pfam" id="PF01145">
    <property type="entry name" value="Band_7"/>
    <property type="match status" value="1"/>
</dbReference>
<dbReference type="InterPro" id="IPR001107">
    <property type="entry name" value="Band_7"/>
</dbReference>
<evidence type="ECO:0000256" key="1">
    <source>
        <dbReference type="ARBA" id="ARBA00004167"/>
    </source>
</evidence>
<dbReference type="InterPro" id="IPR001972">
    <property type="entry name" value="Stomatin_HflK_fam"/>
</dbReference>
<gene>
    <name evidence="5" type="ORF">JQ615_40160</name>
</gene>
<dbReference type="CDD" id="cd13775">
    <property type="entry name" value="SPFH_eoslipins_u3"/>
    <property type="match status" value="1"/>
</dbReference>
<proteinExistence type="inferred from homology"/>
<evidence type="ECO:0000313" key="5">
    <source>
        <dbReference type="EMBL" id="MBR0801567.1"/>
    </source>
</evidence>
<feature type="domain" description="Band 7" evidence="4">
    <location>
        <begin position="56"/>
        <end position="214"/>
    </location>
</feature>
<keyword evidence="3" id="KW-0472">Membrane</keyword>
<keyword evidence="6" id="KW-1185">Reference proteome</keyword>
<name>A0ABS5FXQ0_9BRAD</name>
<comment type="subcellular location">
    <subcellularLocation>
        <location evidence="1">Membrane</location>
        <topology evidence="1">Single-pass membrane protein</topology>
    </subcellularLocation>
</comment>
<evidence type="ECO:0000259" key="4">
    <source>
        <dbReference type="SMART" id="SM00244"/>
    </source>
</evidence>